<organism evidence="1 2">
    <name type="scientific">Streptococcus agalactiae CCUG 29376</name>
    <dbReference type="NCBI Taxonomy" id="1105255"/>
    <lineage>
        <taxon>Bacteria</taxon>
        <taxon>Bacillati</taxon>
        <taxon>Bacillota</taxon>
        <taxon>Bacilli</taxon>
        <taxon>Lactobacillales</taxon>
        <taxon>Streptococcaceae</taxon>
        <taxon>Streptococcus</taxon>
    </lineage>
</organism>
<dbReference type="AlphaFoldDB" id="A0AAV3JJH0"/>
<protein>
    <submittedName>
        <fullName evidence="1">Uncharacterized protein</fullName>
    </submittedName>
</protein>
<accession>A0AAV3JJH0</accession>
<sequence length="111" mass="12483">MDKNVKQDLLSLMYMLTEDADKQIIISTAAGTYVGNFIPKEKNEKYHTVYAISNKLHQISDTEQTSSDSDVIVLVDVTLISSSHQEFKMPFVYLFTDQIIGVSLGKYSIGQ</sequence>
<comment type="caution">
    <text evidence="1">The sequence shown here is derived from an EMBL/GenBank/DDBJ whole genome shotgun (WGS) entry which is preliminary data.</text>
</comment>
<reference evidence="1 2" key="1">
    <citation type="submission" date="2012-10" db="EMBL/GenBank/DDBJ databases">
        <authorList>
            <person name="Zadoks R.N."/>
            <person name="Moroni P."/>
            <person name="Richards V.P."/>
            <person name="Durkin S.A.S."/>
            <person name="Kim M."/>
            <person name="Pavinski Bitar P.D."/>
            <person name="Stanhope M.J."/>
            <person name="Town C.D."/>
            <person name="Venter J.C."/>
        </authorList>
    </citation>
    <scope>NUCLEOTIDE SEQUENCE [LARGE SCALE GENOMIC DNA]</scope>
    <source>
        <strain evidence="1 2">CCUG 29376</strain>
    </source>
</reference>
<evidence type="ECO:0000313" key="2">
    <source>
        <dbReference type="Proteomes" id="UP000015267"/>
    </source>
</evidence>
<gene>
    <name evidence="1" type="ORF">SAG0055_04745</name>
</gene>
<proteinExistence type="predicted"/>
<name>A0AAV3JJH0_STRAG</name>
<dbReference type="Proteomes" id="UP000015267">
    <property type="component" value="Unassembled WGS sequence"/>
</dbReference>
<evidence type="ECO:0000313" key="1">
    <source>
        <dbReference type="EMBL" id="EPW16427.1"/>
    </source>
</evidence>
<dbReference type="RefSeq" id="WP_000360289.1">
    <property type="nucleotide sequence ID" value="NZ_ANDB01000017.1"/>
</dbReference>
<dbReference type="EMBL" id="ANDB01000017">
    <property type="protein sequence ID" value="EPW16427.1"/>
    <property type="molecule type" value="Genomic_DNA"/>
</dbReference>